<dbReference type="InterPro" id="IPR000073">
    <property type="entry name" value="AB_hydrolase_1"/>
</dbReference>
<dbReference type="RefSeq" id="WP_092785359.1">
    <property type="nucleotide sequence ID" value="NZ_FOGI01000014.1"/>
</dbReference>
<name>A0A1H9XCV3_9PSEU</name>
<dbReference type="PANTHER" id="PTHR43194:SF2">
    <property type="entry name" value="PEROXISOMAL MEMBRANE PROTEIN LPX1"/>
    <property type="match status" value="1"/>
</dbReference>
<dbReference type="Proteomes" id="UP000199051">
    <property type="component" value="Unassembled WGS sequence"/>
</dbReference>
<evidence type="ECO:0000313" key="2">
    <source>
        <dbReference type="EMBL" id="SES43954.1"/>
    </source>
</evidence>
<sequence length="283" mass="29960">MHSQLTSHSAEPVELAARFGPVGALRLDTGGPYALLVPGYTGSKEDFAPLLDEIAGAGFSPVAIDLPGQQDSAGPDDEALYLPESLGGVVTDLIDGLDRPVLLLGHSYGGLVVRRAVLAGAKIAGLTLLSTGPSELPQGPRRHVLDLGESLLREHGVPAVHRGLEVMNAANPRWLAQTQAVRDFLRLRFLRNRPEALLGMGNGLRTEPDLVQELARALRATSTPCLVACGAQDDAWPAATQRDMADHLQADYATVEGAAHSPAIENPHALLAALLPTWKSWLG</sequence>
<dbReference type="InterPro" id="IPR050228">
    <property type="entry name" value="Carboxylesterase_BioH"/>
</dbReference>
<evidence type="ECO:0000259" key="1">
    <source>
        <dbReference type="Pfam" id="PF12697"/>
    </source>
</evidence>
<dbReference type="EMBL" id="FOGI01000014">
    <property type="protein sequence ID" value="SES43954.1"/>
    <property type="molecule type" value="Genomic_DNA"/>
</dbReference>
<feature type="domain" description="AB hydrolase-1" evidence="1">
    <location>
        <begin position="35"/>
        <end position="272"/>
    </location>
</feature>
<dbReference type="Pfam" id="PF12697">
    <property type="entry name" value="Abhydrolase_6"/>
    <property type="match status" value="1"/>
</dbReference>
<dbReference type="GO" id="GO:0003824">
    <property type="term" value="F:catalytic activity"/>
    <property type="evidence" value="ECO:0007669"/>
    <property type="project" value="UniProtKB-ARBA"/>
</dbReference>
<dbReference type="PANTHER" id="PTHR43194">
    <property type="entry name" value="HYDROLASE ALPHA/BETA FOLD FAMILY"/>
    <property type="match status" value="1"/>
</dbReference>
<reference evidence="3" key="1">
    <citation type="submission" date="2016-10" db="EMBL/GenBank/DDBJ databases">
        <authorList>
            <person name="Varghese N."/>
            <person name="Submissions S."/>
        </authorList>
    </citation>
    <scope>NUCLEOTIDE SEQUENCE [LARGE SCALE GENOMIC DNA]</scope>
    <source>
        <strain evidence="3">DSM 44260</strain>
    </source>
</reference>
<dbReference type="Gene3D" id="3.40.50.1820">
    <property type="entry name" value="alpha/beta hydrolase"/>
    <property type="match status" value="1"/>
</dbReference>
<proteinExistence type="predicted"/>
<dbReference type="STRING" id="155974.SAMN04487818_11477"/>
<dbReference type="InterPro" id="IPR029058">
    <property type="entry name" value="AB_hydrolase_fold"/>
</dbReference>
<gene>
    <name evidence="2" type="ORF">SAMN04487818_11477</name>
</gene>
<organism evidence="2 3">
    <name type="scientific">Actinokineospora terrae</name>
    <dbReference type="NCBI Taxonomy" id="155974"/>
    <lineage>
        <taxon>Bacteria</taxon>
        <taxon>Bacillati</taxon>
        <taxon>Actinomycetota</taxon>
        <taxon>Actinomycetes</taxon>
        <taxon>Pseudonocardiales</taxon>
        <taxon>Pseudonocardiaceae</taxon>
        <taxon>Actinokineospora</taxon>
    </lineage>
</organism>
<accession>A0A1H9XCV3</accession>
<keyword evidence="3" id="KW-1185">Reference proteome</keyword>
<evidence type="ECO:0000313" key="3">
    <source>
        <dbReference type="Proteomes" id="UP000199051"/>
    </source>
</evidence>
<protein>
    <submittedName>
        <fullName evidence="2">Pimeloyl-ACP methyl ester carboxylesterase</fullName>
    </submittedName>
</protein>
<dbReference type="SUPFAM" id="SSF53474">
    <property type="entry name" value="alpha/beta-Hydrolases"/>
    <property type="match status" value="1"/>
</dbReference>
<dbReference type="AlphaFoldDB" id="A0A1H9XCV3"/>